<sequence length="247" mass="28545">MAQFGYPNPAKVEAEGQSEGCMNILELSYNHLPEYLKPCFLYYGAFPQGEQVKVRRLTQLWVSEGFIPNTEGFIPNKGGEKRPEDVAMDFLMDLIDRSLVTIAKMTYGVVIKECRIHDLLFDFCLAKAKEDNFLWTQMDSWYNSNMEYQEYRLSMNGESSGFLVESLPTSTFYARTLLLNSWVKQNPSFCMKFKFLKIFDSFRFYVSGAADLLRFIPLTHLRHLVLKNLPTINGKSSELGSFSSWFD</sequence>
<evidence type="ECO:0000313" key="1">
    <source>
        <dbReference type="EMBL" id="KAI5670273.1"/>
    </source>
</evidence>
<evidence type="ECO:0000313" key="2">
    <source>
        <dbReference type="Proteomes" id="UP001060085"/>
    </source>
</evidence>
<reference evidence="2" key="1">
    <citation type="journal article" date="2023" name="Nat. Plants">
        <title>Single-cell RNA sequencing provides a high-resolution roadmap for understanding the multicellular compartmentation of specialized metabolism.</title>
        <authorList>
            <person name="Sun S."/>
            <person name="Shen X."/>
            <person name="Li Y."/>
            <person name="Li Y."/>
            <person name="Wang S."/>
            <person name="Li R."/>
            <person name="Zhang H."/>
            <person name="Shen G."/>
            <person name="Guo B."/>
            <person name="Wei J."/>
            <person name="Xu J."/>
            <person name="St-Pierre B."/>
            <person name="Chen S."/>
            <person name="Sun C."/>
        </authorList>
    </citation>
    <scope>NUCLEOTIDE SEQUENCE [LARGE SCALE GENOMIC DNA]</scope>
</reference>
<organism evidence="1 2">
    <name type="scientific">Catharanthus roseus</name>
    <name type="common">Madagascar periwinkle</name>
    <name type="synonym">Vinca rosea</name>
    <dbReference type="NCBI Taxonomy" id="4058"/>
    <lineage>
        <taxon>Eukaryota</taxon>
        <taxon>Viridiplantae</taxon>
        <taxon>Streptophyta</taxon>
        <taxon>Embryophyta</taxon>
        <taxon>Tracheophyta</taxon>
        <taxon>Spermatophyta</taxon>
        <taxon>Magnoliopsida</taxon>
        <taxon>eudicotyledons</taxon>
        <taxon>Gunneridae</taxon>
        <taxon>Pentapetalae</taxon>
        <taxon>asterids</taxon>
        <taxon>lamiids</taxon>
        <taxon>Gentianales</taxon>
        <taxon>Apocynaceae</taxon>
        <taxon>Rauvolfioideae</taxon>
        <taxon>Vinceae</taxon>
        <taxon>Catharanthinae</taxon>
        <taxon>Catharanthus</taxon>
    </lineage>
</organism>
<accession>A0ACC0BCD2</accession>
<protein>
    <submittedName>
        <fullName evidence="1">Uncharacterized protein</fullName>
    </submittedName>
</protein>
<proteinExistence type="predicted"/>
<comment type="caution">
    <text evidence="1">The sequence shown here is derived from an EMBL/GenBank/DDBJ whole genome shotgun (WGS) entry which is preliminary data.</text>
</comment>
<keyword evidence="2" id="KW-1185">Reference proteome</keyword>
<gene>
    <name evidence="1" type="ORF">M9H77_10637</name>
</gene>
<dbReference type="EMBL" id="CM044703">
    <property type="protein sequence ID" value="KAI5670273.1"/>
    <property type="molecule type" value="Genomic_DNA"/>
</dbReference>
<name>A0ACC0BCD2_CATRO</name>
<dbReference type="Proteomes" id="UP001060085">
    <property type="component" value="Linkage Group LG03"/>
</dbReference>